<dbReference type="Proteomes" id="UP000271256">
    <property type="component" value="Unassembled WGS sequence"/>
</dbReference>
<dbReference type="OrthoDB" id="2112578at2"/>
<dbReference type="PANTHER" id="PTHR38664:SF1">
    <property type="entry name" value="SLR0058 PROTEIN"/>
    <property type="match status" value="1"/>
</dbReference>
<dbReference type="Gene3D" id="1.20.5.1700">
    <property type="match status" value="1"/>
</dbReference>
<sequence>MFKTAERLILAGIGALALTTEKAEKMINELAERGQMSKEEARNFLQELIAKGEEEKANLAKTLRREISQLREDLGLVTRAEIEELKNRVARLEEQLAQKQNETPAQDTGNDKI</sequence>
<dbReference type="PANTHER" id="PTHR38664">
    <property type="entry name" value="SLR0058 PROTEIN"/>
    <property type="match status" value="1"/>
</dbReference>
<reference evidence="2 3" key="1">
    <citation type="submission" date="2018-10" db="EMBL/GenBank/DDBJ databases">
        <authorList>
            <person name="Grouzdev D.S."/>
            <person name="Krutkina M.S."/>
            <person name="Tourova T.P."/>
            <person name="Nazina T.N."/>
        </authorList>
    </citation>
    <scope>NUCLEOTIDE SEQUENCE [LARGE SCALE GENOMIC DNA]</scope>
    <source>
        <strain evidence="2 3">435</strain>
    </source>
</reference>
<protein>
    <recommendedName>
        <fullName evidence="4">Polyhydroxyalkanoate synthesis regulator</fullName>
    </recommendedName>
</protein>
<keyword evidence="3" id="KW-1185">Reference proteome</keyword>
<organism evidence="2 3">
    <name type="scientific">Desulfofundulus salinus</name>
    <dbReference type="NCBI Taxonomy" id="2419843"/>
    <lineage>
        <taxon>Bacteria</taxon>
        <taxon>Bacillati</taxon>
        <taxon>Bacillota</taxon>
        <taxon>Clostridia</taxon>
        <taxon>Eubacteriales</taxon>
        <taxon>Peptococcaceae</taxon>
        <taxon>Desulfofundulus</taxon>
    </lineage>
</organism>
<evidence type="ECO:0008006" key="4">
    <source>
        <dbReference type="Google" id="ProtNLM"/>
    </source>
</evidence>
<dbReference type="InterPro" id="IPR008769">
    <property type="entry name" value="PhaF_PhaI"/>
</dbReference>
<proteinExistence type="predicted"/>
<accession>A0A494WW10</accession>
<gene>
    <name evidence="2" type="ORF">D7024_09165</name>
</gene>
<feature type="coiled-coil region" evidence="1">
    <location>
        <begin position="42"/>
        <end position="102"/>
    </location>
</feature>
<dbReference type="EMBL" id="RBWE01000001">
    <property type="protein sequence ID" value="RKO67103.1"/>
    <property type="molecule type" value="Genomic_DNA"/>
</dbReference>
<keyword evidence="1" id="KW-0175">Coiled coil</keyword>
<comment type="caution">
    <text evidence="2">The sequence shown here is derived from an EMBL/GenBank/DDBJ whole genome shotgun (WGS) entry which is preliminary data.</text>
</comment>
<evidence type="ECO:0000256" key="1">
    <source>
        <dbReference type="SAM" id="Coils"/>
    </source>
</evidence>
<evidence type="ECO:0000313" key="2">
    <source>
        <dbReference type="EMBL" id="RKO67103.1"/>
    </source>
</evidence>
<dbReference type="NCBIfam" id="NF047773">
    <property type="entry name" value="phas_rel_Lepto"/>
    <property type="match status" value="1"/>
</dbReference>
<dbReference type="RefSeq" id="WP_121451517.1">
    <property type="nucleotide sequence ID" value="NZ_RBWE01000001.1"/>
</dbReference>
<name>A0A494WW10_9FIRM</name>
<dbReference type="AlphaFoldDB" id="A0A494WW10"/>
<evidence type="ECO:0000313" key="3">
    <source>
        <dbReference type="Proteomes" id="UP000271256"/>
    </source>
</evidence>